<accession>A0A1C3E9C7</accession>
<keyword evidence="4 10" id="KW-0808">Transferase</keyword>
<keyword evidence="7 8" id="KW-0472">Membrane</keyword>
<dbReference type="GO" id="GO:0005886">
    <property type="term" value="C:plasma membrane"/>
    <property type="evidence" value="ECO:0007669"/>
    <property type="project" value="UniProtKB-SubCell"/>
</dbReference>
<evidence type="ECO:0000256" key="1">
    <source>
        <dbReference type="ARBA" id="ARBA00004651"/>
    </source>
</evidence>
<feature type="transmembrane region" description="Helical" evidence="8">
    <location>
        <begin position="336"/>
        <end position="355"/>
    </location>
</feature>
<feature type="transmembrane region" description="Helical" evidence="8">
    <location>
        <begin position="114"/>
        <end position="132"/>
    </location>
</feature>
<comment type="subcellular location">
    <subcellularLocation>
        <location evidence="1">Cell membrane</location>
        <topology evidence="1">Multi-pass membrane protein</topology>
    </subcellularLocation>
</comment>
<feature type="transmembrane region" description="Helical" evidence="8">
    <location>
        <begin position="276"/>
        <end position="298"/>
    </location>
</feature>
<feature type="transmembrane region" description="Helical" evidence="8">
    <location>
        <begin position="139"/>
        <end position="159"/>
    </location>
</feature>
<evidence type="ECO:0000259" key="9">
    <source>
        <dbReference type="Pfam" id="PF13231"/>
    </source>
</evidence>
<evidence type="ECO:0000256" key="8">
    <source>
        <dbReference type="SAM" id="Phobius"/>
    </source>
</evidence>
<dbReference type="GO" id="GO:0016763">
    <property type="term" value="F:pentosyltransferase activity"/>
    <property type="evidence" value="ECO:0007669"/>
    <property type="project" value="TreeGrafter"/>
</dbReference>
<dbReference type="GO" id="GO:0010041">
    <property type="term" value="P:response to iron(III) ion"/>
    <property type="evidence" value="ECO:0007669"/>
    <property type="project" value="TreeGrafter"/>
</dbReference>
<dbReference type="AlphaFoldDB" id="A0A1C3E9C7"/>
<dbReference type="OrthoDB" id="9775035at2"/>
<evidence type="ECO:0000256" key="7">
    <source>
        <dbReference type="ARBA" id="ARBA00023136"/>
    </source>
</evidence>
<keyword evidence="6 8" id="KW-1133">Transmembrane helix</keyword>
<dbReference type="InterPro" id="IPR050297">
    <property type="entry name" value="LipidA_mod_glycosyltrf_83"/>
</dbReference>
<feature type="transmembrane region" description="Helical" evidence="8">
    <location>
        <begin position="367"/>
        <end position="385"/>
    </location>
</feature>
<evidence type="ECO:0000313" key="11">
    <source>
        <dbReference type="Proteomes" id="UP000094936"/>
    </source>
</evidence>
<keyword evidence="11" id="KW-1185">Reference proteome</keyword>
<dbReference type="Pfam" id="PF13231">
    <property type="entry name" value="PMT_2"/>
    <property type="match status" value="1"/>
</dbReference>
<dbReference type="GO" id="GO:0009103">
    <property type="term" value="P:lipopolysaccharide biosynthetic process"/>
    <property type="evidence" value="ECO:0007669"/>
    <property type="project" value="UniProtKB-ARBA"/>
</dbReference>
<evidence type="ECO:0000256" key="2">
    <source>
        <dbReference type="ARBA" id="ARBA00022475"/>
    </source>
</evidence>
<evidence type="ECO:0000256" key="3">
    <source>
        <dbReference type="ARBA" id="ARBA00022676"/>
    </source>
</evidence>
<name>A0A1C3E9C7_9GAMM</name>
<feature type="transmembrane region" description="Helical" evidence="8">
    <location>
        <begin position="12"/>
        <end position="31"/>
    </location>
</feature>
<proteinExistence type="predicted"/>
<keyword evidence="3" id="KW-0328">Glycosyltransferase</keyword>
<gene>
    <name evidence="10" type="ORF">A8L45_21595</name>
</gene>
<organism evidence="10 11">
    <name type="scientific">Veronia pacifica</name>
    <dbReference type="NCBI Taxonomy" id="1080227"/>
    <lineage>
        <taxon>Bacteria</taxon>
        <taxon>Pseudomonadati</taxon>
        <taxon>Pseudomonadota</taxon>
        <taxon>Gammaproteobacteria</taxon>
        <taxon>Vibrionales</taxon>
        <taxon>Vibrionaceae</taxon>
        <taxon>Veronia</taxon>
    </lineage>
</organism>
<protein>
    <submittedName>
        <fullName evidence="10">4-amino-4-deoxy-L-arabinose transferase</fullName>
    </submittedName>
</protein>
<evidence type="ECO:0000313" key="10">
    <source>
        <dbReference type="EMBL" id="ODA29833.1"/>
    </source>
</evidence>
<comment type="caution">
    <text evidence="10">The sequence shown here is derived from an EMBL/GenBank/DDBJ whole genome shotgun (WGS) entry which is preliminary data.</text>
</comment>
<dbReference type="Proteomes" id="UP000094936">
    <property type="component" value="Unassembled WGS sequence"/>
</dbReference>
<evidence type="ECO:0000256" key="4">
    <source>
        <dbReference type="ARBA" id="ARBA00022679"/>
    </source>
</evidence>
<dbReference type="PANTHER" id="PTHR33908:SF3">
    <property type="entry name" value="UNDECAPRENYL PHOSPHATE-ALPHA-4-AMINO-4-DEOXY-L-ARABINOSE ARABINOSYL TRANSFERASE"/>
    <property type="match status" value="1"/>
</dbReference>
<dbReference type="InterPro" id="IPR038731">
    <property type="entry name" value="RgtA/B/C-like"/>
</dbReference>
<sequence length="572" mass="65198">MDKSETENWRLYLIIAVTALVFSGLFFRDVWTPDEPRVAAIIHSMFVSGDFIIPRFGGIAFVEKPPLFFIFAAVLMHLTGLNEVMAGHLALAILCIGSLLVTYRLAWLVKGENFAWISVSILATFEGFILNFHWLRVDAALMFTTIAAIWAFAEAYLLFKPRYLLVAGMMTGLAFLSKGPIAIILCIGLAWCPLILRHYSLSRNNPQNVISVPTNIIYHILGIGVMCLVIAAWVYPFYQQASPELWHQWFWENQIGRFTGASTGGLGHDHSGKPFYYVKGLIEYTLPWTILFVGWFYFLAKAFHARQVNWFDGFLLFWFCMAIFILSYSATKRSMYLAPLMPLFALMAADAVSKIQGRWFIWYRRGWLAIFILFLGAFIVTPFWSHLLPAEKIPERLMQWLTSWHGTTLVAALGIMLMLVTERMRWPAWTKLSVITAIFFASTLTHLFPAINVTKDMRQGLSEFVEQIPSDMREKTAGIRFSETMSSIFYLFEDWPVPIIEKERAAKILAGEDDEYLYLLMERGNSYAEPVDYIGLPSDTDIKVLIKGHPRGNKGGDAIFLLVGEHSMINTP</sequence>
<feature type="transmembrane region" description="Helical" evidence="8">
    <location>
        <begin position="397"/>
        <end position="420"/>
    </location>
</feature>
<feature type="transmembrane region" description="Helical" evidence="8">
    <location>
        <begin position="179"/>
        <end position="196"/>
    </location>
</feature>
<dbReference type="STRING" id="1080227.A8L45_21595"/>
<feature type="transmembrane region" description="Helical" evidence="8">
    <location>
        <begin position="432"/>
        <end position="451"/>
    </location>
</feature>
<dbReference type="EMBL" id="LYBM01000062">
    <property type="protein sequence ID" value="ODA29833.1"/>
    <property type="molecule type" value="Genomic_DNA"/>
</dbReference>
<evidence type="ECO:0000256" key="5">
    <source>
        <dbReference type="ARBA" id="ARBA00022692"/>
    </source>
</evidence>
<dbReference type="PANTHER" id="PTHR33908">
    <property type="entry name" value="MANNOSYLTRANSFERASE YKCB-RELATED"/>
    <property type="match status" value="1"/>
</dbReference>
<keyword evidence="2" id="KW-1003">Cell membrane</keyword>
<reference evidence="10 11" key="1">
    <citation type="submission" date="2016-05" db="EMBL/GenBank/DDBJ databases">
        <title>Genomic Taxonomy of the Vibrionaceae.</title>
        <authorList>
            <person name="Gomez-Gil B."/>
            <person name="Enciso-Ibarra J."/>
        </authorList>
    </citation>
    <scope>NUCLEOTIDE SEQUENCE [LARGE SCALE GENOMIC DNA]</scope>
    <source>
        <strain evidence="10 11">CAIM 1920</strain>
    </source>
</reference>
<feature type="transmembrane region" description="Helical" evidence="8">
    <location>
        <begin position="216"/>
        <end position="238"/>
    </location>
</feature>
<evidence type="ECO:0000256" key="6">
    <source>
        <dbReference type="ARBA" id="ARBA00022989"/>
    </source>
</evidence>
<feature type="transmembrane region" description="Helical" evidence="8">
    <location>
        <begin position="310"/>
        <end position="330"/>
    </location>
</feature>
<feature type="domain" description="Glycosyltransferase RgtA/B/C/D-like" evidence="9">
    <location>
        <begin position="64"/>
        <end position="190"/>
    </location>
</feature>
<keyword evidence="5 8" id="KW-0812">Transmembrane</keyword>
<feature type="transmembrane region" description="Helical" evidence="8">
    <location>
        <begin position="89"/>
        <end position="108"/>
    </location>
</feature>